<sequence>RMKLSLDNSNLSIDSVRREDAGNYQCEVSNQGNSSRSDPLRLDV</sequence>
<keyword evidence="8" id="KW-1185">Reference proteome</keyword>
<dbReference type="PROSITE" id="PS50835">
    <property type="entry name" value="IG_LIKE"/>
    <property type="match status" value="1"/>
</dbReference>
<dbReference type="EMBL" id="QWLN02000017">
    <property type="protein sequence ID" value="TEA42835.1"/>
    <property type="molecule type" value="Genomic_DNA"/>
</dbReference>
<feature type="compositionally biased region" description="Polar residues" evidence="5">
    <location>
        <begin position="26"/>
        <end position="37"/>
    </location>
</feature>
<dbReference type="InterPro" id="IPR013783">
    <property type="entry name" value="Ig-like_fold"/>
</dbReference>
<gene>
    <name evidence="7" type="ORF">DBR06_SOUSAS1610374</name>
</gene>
<dbReference type="InterPro" id="IPR007110">
    <property type="entry name" value="Ig-like_dom"/>
</dbReference>
<dbReference type="SUPFAM" id="SSF48726">
    <property type="entry name" value="Immunoglobulin"/>
    <property type="match status" value="1"/>
</dbReference>
<keyword evidence="1" id="KW-0732">Signal</keyword>
<keyword evidence="4" id="KW-0393">Immunoglobulin domain</keyword>
<evidence type="ECO:0000313" key="8">
    <source>
        <dbReference type="Proteomes" id="UP000295264"/>
    </source>
</evidence>
<evidence type="ECO:0000256" key="4">
    <source>
        <dbReference type="ARBA" id="ARBA00023319"/>
    </source>
</evidence>
<organism evidence="7 8">
    <name type="scientific">Sousa chinensis</name>
    <name type="common">Indo-pacific humpbacked dolphin</name>
    <name type="synonym">Steno chinensis</name>
    <dbReference type="NCBI Taxonomy" id="103600"/>
    <lineage>
        <taxon>Eukaryota</taxon>
        <taxon>Metazoa</taxon>
        <taxon>Chordata</taxon>
        <taxon>Craniata</taxon>
        <taxon>Vertebrata</taxon>
        <taxon>Euteleostomi</taxon>
        <taxon>Mammalia</taxon>
        <taxon>Eutheria</taxon>
        <taxon>Laurasiatheria</taxon>
        <taxon>Artiodactyla</taxon>
        <taxon>Whippomorpha</taxon>
        <taxon>Cetacea</taxon>
        <taxon>Odontoceti</taxon>
        <taxon>Delphinidae</taxon>
        <taxon>Sousa</taxon>
    </lineage>
</organism>
<dbReference type="GO" id="GO:0007157">
    <property type="term" value="P:heterophilic cell-cell adhesion via plasma membrane cell adhesion molecules"/>
    <property type="evidence" value="ECO:0007669"/>
    <property type="project" value="TreeGrafter"/>
</dbReference>
<dbReference type="GO" id="GO:0009986">
    <property type="term" value="C:cell surface"/>
    <property type="evidence" value="ECO:0007669"/>
    <property type="project" value="TreeGrafter"/>
</dbReference>
<feature type="non-terminal residue" evidence="7">
    <location>
        <position position="44"/>
    </location>
</feature>
<dbReference type="AlphaFoldDB" id="A0A484H422"/>
<dbReference type="Gene3D" id="2.60.40.10">
    <property type="entry name" value="Immunoglobulins"/>
    <property type="match status" value="1"/>
</dbReference>
<feature type="region of interest" description="Disordered" evidence="5">
    <location>
        <begin position="18"/>
        <end position="44"/>
    </location>
</feature>
<feature type="domain" description="Ig-like" evidence="6">
    <location>
        <begin position="1"/>
        <end position="43"/>
    </location>
</feature>
<dbReference type="PANTHER" id="PTHR44337:SF20">
    <property type="entry name" value="CARCINOEMBRYONIC ANTIGEN-RELATED CELL ADHESION MOLECULE 5-RELATED"/>
    <property type="match status" value="1"/>
</dbReference>
<evidence type="ECO:0000256" key="2">
    <source>
        <dbReference type="ARBA" id="ARBA00023157"/>
    </source>
</evidence>
<protein>
    <recommendedName>
        <fullName evidence="6">Ig-like domain-containing protein</fullName>
    </recommendedName>
</protein>
<evidence type="ECO:0000256" key="5">
    <source>
        <dbReference type="SAM" id="MobiDB-lite"/>
    </source>
</evidence>
<comment type="caution">
    <text evidence="7">The sequence shown here is derived from an EMBL/GenBank/DDBJ whole genome shotgun (WGS) entry which is preliminary data.</text>
</comment>
<dbReference type="InterPro" id="IPR036179">
    <property type="entry name" value="Ig-like_dom_sf"/>
</dbReference>
<evidence type="ECO:0000256" key="1">
    <source>
        <dbReference type="ARBA" id="ARBA00022729"/>
    </source>
</evidence>
<evidence type="ECO:0000313" key="7">
    <source>
        <dbReference type="EMBL" id="TEA42835.1"/>
    </source>
</evidence>
<evidence type="ECO:0000259" key="6">
    <source>
        <dbReference type="PROSITE" id="PS50835"/>
    </source>
</evidence>
<dbReference type="PANTHER" id="PTHR44337">
    <property type="entry name" value="CARCINOEMBRYONIC ANTIGEN-RELATED CELL ADHESION MOLECULE 8"/>
    <property type="match status" value="1"/>
</dbReference>
<accession>A0A484H422</accession>
<dbReference type="Proteomes" id="UP000295264">
    <property type="component" value="Unassembled WGS sequence"/>
</dbReference>
<keyword evidence="3" id="KW-0325">Glycoprotein</keyword>
<dbReference type="Pfam" id="PF13927">
    <property type="entry name" value="Ig_3"/>
    <property type="match status" value="1"/>
</dbReference>
<keyword evidence="2" id="KW-1015">Disulfide bond</keyword>
<proteinExistence type="predicted"/>
<reference evidence="7 8" key="1">
    <citation type="journal article" date="2018" name="Genomics">
        <title>Molecular footprints of inshore aquatic adaptation in Indo-Pacific humpback dolphin (Sousa chinensis).</title>
        <authorList>
            <person name="Ming Y."/>
            <person name="Jian J."/>
            <person name="Yu F."/>
            <person name="Yu X."/>
            <person name="Wang J."/>
            <person name="Liu W."/>
        </authorList>
    </citation>
    <scope>NUCLEOTIDE SEQUENCE [LARGE SCALE GENOMIC DNA]</scope>
    <source>
        <strain evidence="7">MY-2018</strain>
        <tissue evidence="7">Skin</tissue>
    </source>
</reference>
<feature type="non-terminal residue" evidence="7">
    <location>
        <position position="1"/>
    </location>
</feature>
<dbReference type="InterPro" id="IPR052598">
    <property type="entry name" value="IgSF_CEA-related"/>
</dbReference>
<evidence type="ECO:0000256" key="3">
    <source>
        <dbReference type="ARBA" id="ARBA00023180"/>
    </source>
</evidence>
<name>A0A484H422_SOUCH</name>